<name>A0ABD3ANH7_9GENT</name>
<dbReference type="AlphaFoldDB" id="A0ABD3ANH7"/>
<accession>A0ABD3ANH7</accession>
<dbReference type="EMBL" id="JBJUIK010000003">
    <property type="protein sequence ID" value="KAL3532724.1"/>
    <property type="molecule type" value="Genomic_DNA"/>
</dbReference>
<gene>
    <name evidence="1" type="ORF">ACH5RR_006245</name>
</gene>
<proteinExistence type="predicted"/>
<keyword evidence="2" id="KW-1185">Reference proteome</keyword>
<comment type="caution">
    <text evidence="1">The sequence shown here is derived from an EMBL/GenBank/DDBJ whole genome shotgun (WGS) entry which is preliminary data.</text>
</comment>
<sequence>MTPVNPMKSPTNSHKKFDFNFNTTKLTSSSLSSMKKNDNGSLGGTLSASVYLQRTRGWWNPHSHRQLPIAENGGTLILTVTFFEQHFRTSLQCGRLRFLLCQNT</sequence>
<protein>
    <submittedName>
        <fullName evidence="1">Uncharacterized protein</fullName>
    </submittedName>
</protein>
<reference evidence="1 2" key="1">
    <citation type="submission" date="2024-11" db="EMBL/GenBank/DDBJ databases">
        <title>A near-complete genome assembly of Cinchona calisaya.</title>
        <authorList>
            <person name="Lian D.C."/>
            <person name="Zhao X.W."/>
            <person name="Wei L."/>
        </authorList>
    </citation>
    <scope>NUCLEOTIDE SEQUENCE [LARGE SCALE GENOMIC DNA]</scope>
    <source>
        <tissue evidence="1">Nenye</tissue>
    </source>
</reference>
<evidence type="ECO:0000313" key="2">
    <source>
        <dbReference type="Proteomes" id="UP001630127"/>
    </source>
</evidence>
<organism evidence="1 2">
    <name type="scientific">Cinchona calisaya</name>
    <dbReference type="NCBI Taxonomy" id="153742"/>
    <lineage>
        <taxon>Eukaryota</taxon>
        <taxon>Viridiplantae</taxon>
        <taxon>Streptophyta</taxon>
        <taxon>Embryophyta</taxon>
        <taxon>Tracheophyta</taxon>
        <taxon>Spermatophyta</taxon>
        <taxon>Magnoliopsida</taxon>
        <taxon>eudicotyledons</taxon>
        <taxon>Gunneridae</taxon>
        <taxon>Pentapetalae</taxon>
        <taxon>asterids</taxon>
        <taxon>lamiids</taxon>
        <taxon>Gentianales</taxon>
        <taxon>Rubiaceae</taxon>
        <taxon>Cinchonoideae</taxon>
        <taxon>Cinchoneae</taxon>
        <taxon>Cinchona</taxon>
    </lineage>
</organism>
<dbReference type="Proteomes" id="UP001630127">
    <property type="component" value="Unassembled WGS sequence"/>
</dbReference>
<evidence type="ECO:0000313" key="1">
    <source>
        <dbReference type="EMBL" id="KAL3532724.1"/>
    </source>
</evidence>